<evidence type="ECO:0008006" key="3">
    <source>
        <dbReference type="Google" id="ProtNLM"/>
    </source>
</evidence>
<gene>
    <name evidence="1" type="ORF">GCM10023335_82890</name>
</gene>
<dbReference type="EMBL" id="BAABKB010000045">
    <property type="protein sequence ID" value="GAA5036196.1"/>
    <property type="molecule type" value="Genomic_DNA"/>
</dbReference>
<reference evidence="2" key="1">
    <citation type="journal article" date="2019" name="Int. J. Syst. Evol. Microbiol.">
        <title>The Global Catalogue of Microorganisms (GCM) 10K type strain sequencing project: providing services to taxonomists for standard genome sequencing and annotation.</title>
        <authorList>
            <consortium name="The Broad Institute Genomics Platform"/>
            <consortium name="The Broad Institute Genome Sequencing Center for Infectious Disease"/>
            <person name="Wu L."/>
            <person name="Ma J."/>
        </authorList>
    </citation>
    <scope>NUCLEOTIDE SEQUENCE [LARGE SCALE GENOMIC DNA]</scope>
    <source>
        <strain evidence="2">JCM 18409</strain>
    </source>
</reference>
<protein>
    <recommendedName>
        <fullName evidence="3">Transcriptional regulator</fullName>
    </recommendedName>
</protein>
<keyword evidence="2" id="KW-1185">Reference proteome</keyword>
<name>A0ABP9JMP0_9ACTN</name>
<dbReference type="Gene3D" id="1.20.910.10">
    <property type="entry name" value="Heme oxygenase-like"/>
    <property type="match status" value="1"/>
</dbReference>
<evidence type="ECO:0000313" key="2">
    <source>
        <dbReference type="Proteomes" id="UP001501759"/>
    </source>
</evidence>
<evidence type="ECO:0000313" key="1">
    <source>
        <dbReference type="EMBL" id="GAA5036196.1"/>
    </source>
</evidence>
<comment type="caution">
    <text evidence="1">The sequence shown here is derived from an EMBL/GenBank/DDBJ whole genome shotgun (WGS) entry which is preliminary data.</text>
</comment>
<accession>A0ABP9JMP0</accession>
<organism evidence="1 2">
    <name type="scientific">Streptomyces siamensis</name>
    <dbReference type="NCBI Taxonomy" id="1274986"/>
    <lineage>
        <taxon>Bacteria</taxon>
        <taxon>Bacillati</taxon>
        <taxon>Actinomycetota</taxon>
        <taxon>Actinomycetes</taxon>
        <taxon>Kitasatosporales</taxon>
        <taxon>Streptomycetaceae</taxon>
        <taxon>Streptomyces</taxon>
    </lineage>
</organism>
<dbReference type="InterPro" id="IPR016084">
    <property type="entry name" value="Haem_Oase-like_multi-hlx"/>
</dbReference>
<dbReference type="RefSeq" id="WP_345658091.1">
    <property type="nucleotide sequence ID" value="NZ_BAABKB010000045.1"/>
</dbReference>
<dbReference type="SUPFAM" id="SSF48613">
    <property type="entry name" value="Heme oxygenase-like"/>
    <property type="match status" value="1"/>
</dbReference>
<proteinExistence type="predicted"/>
<dbReference type="Proteomes" id="UP001501759">
    <property type="component" value="Unassembled WGS sequence"/>
</dbReference>
<sequence>MMRTARELLESTTGKLAPDPRANRLLPLIARGAARRTTLAALALEQSHVIAADRRAFLHLAERSAGAATSAVPAGAAQEAAVRGKSGAPGPAAAGEGASPAGAAYFTLLAEGEALAQDRLGAYAAAVGADEERAAHEWLPDCQAYPAYVAWLALNGSPADVVLALNANFAAWGGYCGTIADALRRHYGLDDVACGFFDLFAEPAPELERHALAAVQEGLDAGQISEEEVHRFGRLLQAYESRFWHALWELDQRVA</sequence>